<keyword evidence="4" id="KW-0663">Pyridoxal phosphate</keyword>
<feature type="region of interest" description="Disordered" evidence="6">
    <location>
        <begin position="1"/>
        <end position="24"/>
    </location>
</feature>
<keyword evidence="2 8" id="KW-0032">Aminotransferase</keyword>
<dbReference type="GO" id="GO:0008483">
    <property type="term" value="F:transaminase activity"/>
    <property type="evidence" value="ECO:0007669"/>
    <property type="project" value="UniProtKB-KW"/>
</dbReference>
<keyword evidence="9" id="KW-1185">Reference proteome</keyword>
<dbReference type="InterPro" id="IPR015422">
    <property type="entry name" value="PyrdxlP-dep_Trfase_small"/>
</dbReference>
<dbReference type="STRING" id="888268.A0A1E5UNL1"/>
<feature type="domain" description="Aminotransferase class I/classII large" evidence="7">
    <location>
        <begin position="292"/>
        <end position="528"/>
    </location>
</feature>
<keyword evidence="3 8" id="KW-0808">Transferase</keyword>
<evidence type="ECO:0000256" key="2">
    <source>
        <dbReference type="ARBA" id="ARBA00022576"/>
    </source>
</evidence>
<accession>A0A1E5UNL1</accession>
<dbReference type="GO" id="GO:0009862">
    <property type="term" value="P:systemic acquired resistance, salicylic acid mediated signaling pathway"/>
    <property type="evidence" value="ECO:0007669"/>
    <property type="project" value="UniProtKB-ARBA"/>
</dbReference>
<proteinExistence type="inferred from homology"/>
<evidence type="ECO:0000256" key="3">
    <source>
        <dbReference type="ARBA" id="ARBA00022679"/>
    </source>
</evidence>
<comment type="caution">
    <text evidence="8">The sequence shown here is derived from an EMBL/GenBank/DDBJ whole genome shotgun (WGS) entry which is preliminary data.</text>
</comment>
<reference evidence="8 9" key="1">
    <citation type="submission" date="2016-09" db="EMBL/GenBank/DDBJ databases">
        <title>The draft genome of Dichanthelium oligosanthes: A C3 panicoid grass species.</title>
        <authorList>
            <person name="Studer A.J."/>
            <person name="Schnable J.C."/>
            <person name="Brutnell T.P."/>
        </authorList>
    </citation>
    <scope>NUCLEOTIDE SEQUENCE [LARGE SCALE GENOMIC DNA]</scope>
    <source>
        <strain evidence="9">cv. Kellogg 1175</strain>
        <tissue evidence="8">Leaf</tissue>
    </source>
</reference>
<dbReference type="FunFam" id="3.40.640.10:FF:000099">
    <property type="entry name" value="LL-diaminopimelate aminotransferase, chloroplastic"/>
    <property type="match status" value="1"/>
</dbReference>
<dbReference type="Proteomes" id="UP000095767">
    <property type="component" value="Unassembled WGS sequence"/>
</dbReference>
<evidence type="ECO:0000256" key="1">
    <source>
        <dbReference type="ARBA" id="ARBA00001933"/>
    </source>
</evidence>
<evidence type="ECO:0000313" key="9">
    <source>
        <dbReference type="Proteomes" id="UP000095767"/>
    </source>
</evidence>
<dbReference type="Gene3D" id="3.90.1150.10">
    <property type="entry name" value="Aspartate Aminotransferase, domain 1"/>
    <property type="match status" value="2"/>
</dbReference>
<dbReference type="NCBIfam" id="TIGR03542">
    <property type="entry name" value="DAPAT_plant"/>
    <property type="match status" value="1"/>
</dbReference>
<dbReference type="PANTHER" id="PTHR43144">
    <property type="entry name" value="AMINOTRANSFERASE"/>
    <property type="match status" value="1"/>
</dbReference>
<gene>
    <name evidence="8" type="ORF">BAE44_0024515</name>
</gene>
<dbReference type="EMBL" id="LWDX02069949">
    <property type="protein sequence ID" value="OEL14462.1"/>
    <property type="molecule type" value="Genomic_DNA"/>
</dbReference>
<dbReference type="OrthoDB" id="7042322at2759"/>
<sequence length="533" mass="58036">MAAAPAGAPAITASSSFPSSSPFSLKYPTAPSRRTMRFFLVFPMDTPNCDTLPGHRRPATADPRGECLSLSAASVARRPSVHEQKYGCCLLIFSYSCPEAYKTSVPRNANMAKLQAGYLFPEIARRRAAHLLKFPDAKIISLGIGDTTEPISDFITNAMAERAHALSTIDGYSGYGAEQGEKVQLVALSATSNALHREMLCWLSMQKLRAAIAATYYADLGIEDSDIFVSDGAKCDISRLQVPKELASSLLSLQFMLKLFAYVDSSVIMGQTGSYQQDVQKYGNIEYMRCNPENGFFPDLSTVPQTDIIFFCSPNNPTGAAASRDQLTKLVKFAKDNGSIIIYDSAYAMYISDDSPKSIFEIPGAKEVAIETASFSKYAGFTGVRLGWTVVPKELRFSDGHPVAKDFNRIVCTCFNGASNIAQAGGLACPCPEGLKAMHDVVGFYKENTEIIVDTFTSLGFNVYGAKNAPYVWVHFPGRNSWDMFAEILEKANVVTTPGSGFGPGGEGFVRVSAFGHRDNIIEAARRLKQLYK</sequence>
<dbReference type="Pfam" id="PF00155">
    <property type="entry name" value="Aminotran_1_2"/>
    <property type="match status" value="1"/>
</dbReference>
<dbReference type="AlphaFoldDB" id="A0A1E5UNL1"/>
<dbReference type="Gene3D" id="3.40.640.10">
    <property type="entry name" value="Type I PLP-dependent aspartate aminotransferase-like (Major domain)"/>
    <property type="match status" value="1"/>
</dbReference>
<comment type="similarity">
    <text evidence="5">Belongs to the class-I pyridoxal-phosphate-dependent aminotransferase family. LL-diaminopimelate aminotransferase subfamily.</text>
</comment>
<evidence type="ECO:0000313" key="8">
    <source>
        <dbReference type="EMBL" id="OEL14462.1"/>
    </source>
</evidence>
<dbReference type="InterPro" id="IPR015421">
    <property type="entry name" value="PyrdxlP-dep_Trfase_major"/>
</dbReference>
<evidence type="ECO:0000256" key="5">
    <source>
        <dbReference type="ARBA" id="ARBA00061511"/>
    </source>
</evidence>
<dbReference type="InterPro" id="IPR004839">
    <property type="entry name" value="Aminotransferase_I/II_large"/>
</dbReference>
<organism evidence="8 9">
    <name type="scientific">Dichanthelium oligosanthes</name>
    <dbReference type="NCBI Taxonomy" id="888268"/>
    <lineage>
        <taxon>Eukaryota</taxon>
        <taxon>Viridiplantae</taxon>
        <taxon>Streptophyta</taxon>
        <taxon>Embryophyta</taxon>
        <taxon>Tracheophyta</taxon>
        <taxon>Spermatophyta</taxon>
        <taxon>Magnoliopsida</taxon>
        <taxon>Liliopsida</taxon>
        <taxon>Poales</taxon>
        <taxon>Poaceae</taxon>
        <taxon>PACMAD clade</taxon>
        <taxon>Panicoideae</taxon>
        <taxon>Panicodae</taxon>
        <taxon>Paniceae</taxon>
        <taxon>Dichantheliinae</taxon>
        <taxon>Dichanthelium</taxon>
    </lineage>
</organism>
<dbReference type="GO" id="GO:0030170">
    <property type="term" value="F:pyridoxal phosphate binding"/>
    <property type="evidence" value="ECO:0007669"/>
    <property type="project" value="InterPro"/>
</dbReference>
<comment type="cofactor">
    <cofactor evidence="1">
        <name>pyridoxal 5'-phosphate</name>
        <dbReference type="ChEBI" id="CHEBI:597326"/>
    </cofactor>
</comment>
<evidence type="ECO:0000256" key="4">
    <source>
        <dbReference type="ARBA" id="ARBA00022898"/>
    </source>
</evidence>
<protein>
    <submittedName>
        <fullName evidence="8">Putative LL-diaminopimelate aminotransferase, chloroplastic</fullName>
    </submittedName>
</protein>
<dbReference type="SUPFAM" id="SSF53383">
    <property type="entry name" value="PLP-dependent transferases"/>
    <property type="match status" value="1"/>
</dbReference>
<name>A0A1E5UNL1_9POAL</name>
<evidence type="ECO:0000256" key="6">
    <source>
        <dbReference type="SAM" id="MobiDB-lite"/>
    </source>
</evidence>
<dbReference type="InterPro" id="IPR019942">
    <property type="entry name" value="DapL/ALD1"/>
</dbReference>
<dbReference type="CDD" id="cd00609">
    <property type="entry name" value="AAT_like"/>
    <property type="match status" value="1"/>
</dbReference>
<dbReference type="InterPro" id="IPR015424">
    <property type="entry name" value="PyrdxlP-dep_Trfase"/>
</dbReference>
<evidence type="ECO:0000259" key="7">
    <source>
        <dbReference type="Pfam" id="PF00155"/>
    </source>
</evidence>